<dbReference type="PANTHER" id="PTHR46017:SF1">
    <property type="entry name" value="ALPHA-MANNOSIDASE 2C1"/>
    <property type="match status" value="1"/>
</dbReference>
<dbReference type="Pfam" id="PF01074">
    <property type="entry name" value="Glyco_hydro_38N"/>
    <property type="match status" value="1"/>
</dbReference>
<dbReference type="EMBL" id="JBBWYZ010000008">
    <property type="protein sequence ID" value="MEK9512160.1"/>
    <property type="molecule type" value="Genomic_DNA"/>
</dbReference>
<dbReference type="Pfam" id="PF17677">
    <property type="entry name" value="Glyco_hydro38C2"/>
    <property type="match status" value="1"/>
</dbReference>
<dbReference type="Pfam" id="PF09261">
    <property type="entry name" value="Alpha-mann_mid"/>
    <property type="match status" value="1"/>
</dbReference>
<dbReference type="InterPro" id="IPR011682">
    <property type="entry name" value="Glyco_hydro_38_C"/>
</dbReference>
<evidence type="ECO:0000256" key="1">
    <source>
        <dbReference type="ARBA" id="ARBA00009792"/>
    </source>
</evidence>
<dbReference type="RefSeq" id="WP_368662987.1">
    <property type="nucleotide sequence ID" value="NZ_JBBWYZ010000008.1"/>
</dbReference>
<dbReference type="PANTHER" id="PTHR46017">
    <property type="entry name" value="ALPHA-MANNOSIDASE 2C1"/>
    <property type="match status" value="1"/>
</dbReference>
<evidence type="ECO:0000313" key="6">
    <source>
        <dbReference type="EMBL" id="MEK9512160.1"/>
    </source>
</evidence>
<evidence type="ECO:0000256" key="2">
    <source>
        <dbReference type="ARBA" id="ARBA00022723"/>
    </source>
</evidence>
<dbReference type="InterPro" id="IPR027291">
    <property type="entry name" value="Glyco_hydro_38_N_sf"/>
</dbReference>
<accession>A0ABU9ELX3</accession>
<dbReference type="InterPro" id="IPR013780">
    <property type="entry name" value="Glyco_hydro_b"/>
</dbReference>
<dbReference type="InterPro" id="IPR011330">
    <property type="entry name" value="Glyco_hydro/deAcase_b/a-brl"/>
</dbReference>
<feature type="domain" description="Glycoside hydrolase family 38 central" evidence="5">
    <location>
        <begin position="512"/>
        <end position="590"/>
    </location>
</feature>
<dbReference type="Proteomes" id="UP001387447">
    <property type="component" value="Unassembled WGS sequence"/>
</dbReference>
<keyword evidence="4" id="KW-0326">Glycosidase</keyword>
<comment type="caution">
    <text evidence="6">The sequence shown here is derived from an EMBL/GenBank/DDBJ whole genome shotgun (WGS) entry which is preliminary data.</text>
</comment>
<keyword evidence="3" id="KW-0378">Hydrolase</keyword>
<dbReference type="InterPro" id="IPR028995">
    <property type="entry name" value="Glyco_hydro_57/38_cen_sf"/>
</dbReference>
<keyword evidence="7" id="KW-1185">Reference proteome</keyword>
<dbReference type="CDD" id="cd10789">
    <property type="entry name" value="GH38N_AMII_ER_cytosolic"/>
    <property type="match status" value="1"/>
</dbReference>
<keyword evidence="2" id="KW-0479">Metal-binding</keyword>
<dbReference type="Gene3D" id="3.20.110.10">
    <property type="entry name" value="Glycoside hydrolase 38, N terminal domain"/>
    <property type="match status" value="1"/>
</dbReference>
<dbReference type="InterPro" id="IPR037094">
    <property type="entry name" value="Glyco_hydro_38_cen_sf"/>
</dbReference>
<reference evidence="6 7" key="1">
    <citation type="journal article" date="2024" name="Front. Microbiol.">
        <title>Transcriptomic insights into the dominance of two phototrophs throughout the water column of a tropical hypersaline-alkaline crater lake (Dziani Dzaha, Mayotte).</title>
        <authorList>
            <person name="Duperron S."/>
            <person name="Halary S."/>
            <person name="Bouly J.-P."/>
            <person name="Roussel T."/>
            <person name="Hugoni M."/>
            <person name="Bruto M."/>
            <person name="Oger P."/>
            <person name="Duval C."/>
            <person name="Woo A."/>
            <person name="Jezequiel D."/>
            <person name="Ader M."/>
            <person name="Leboulanger C."/>
            <person name="Agogue H."/>
            <person name="Grossi V."/>
            <person name="Trousselier M."/>
            <person name="Bernard C."/>
        </authorList>
    </citation>
    <scope>NUCLEOTIDE SEQUENCE [LARGE SCALE GENOMIC DNA]</scope>
    <source>
        <strain evidence="6 7">PMC 851.14</strain>
    </source>
</reference>
<sequence length="1084" mass="123703">MSLSSSDDSRVVINQAIARLREMTRSDLQRRWRFHEGDISPQMNQGWRDWSFVDLNDRGHVAWSEGGKVLWLAQEVNIPANLGGYRLEGLCLKLSLVWWAQLAEVYVNGSLVQSGDLFDCRTAIVLSESVLPSTKFRIFLRLVSPPHDRGALVASSCVYQAGKVGDIDPGFIGDELAVYSSYLLKGNIDELELTSRAQVFPLLSPQRWQELGEAVSRINWDIVGDRHLFMSELFRLRECWDTCADLKLVKFRFLGHAHLDLAWLWSVAETWSVAIKTFESVLALQDDFPELIFTHSTPALYAWLEENRPDLFKLIQNRISQKRWEVAAGLWVEPELNTVSGESIVRQILYGQYYVADQFGEVSRIAWLPDSFGFSWQLPQLLTLGRIDFFATQKLRWNDTTVFPYGCFRWRGLNGTEIVSLMSAPIGENVEPLKLVNYGIEWESQTGLNECLWLPGVGDHGGGPTREMLEVIRRWRSSPLFPDLRFMSAVDYLDGLGDLPNLPVWNDELYLEFHRGCYTTHADQKRWNRLCEGLLYRAELWSAVASIVTGFEVPQATLEEAWKGVLFNQFHDILPGSAIAEVYEDANRGWQAAATTAGDAENRALDAIASSISLPYPPQPQAIPIVVFNPLNWTRSEIVQVPLPPQGSWDVCESTGNALNSQLVRVSGRSELLFFATDVPSVGYRCFWLVPKSPETPMNQGFEPKNDLICAHLFRLYYTISGSRLDVNTNRKNSENWEFENQYLRVKVSGETGDLIEIFDKVNSREVLTYPGHQWRLFRDQGQYWDAWNIDPNYHKYPLDSPQLESIEFVEKGYLRGRLRVFKRFNNSRFCQDYVLSIGSPILRVECRVEWRENHVLMKGYFPLSINADLLSYEIPCGVMERKTEPQTNFDKSKWEVPALNWGSLSDGNYGVSLLNNCKYGYDFKPDEIGLSLLRGSLWPDPKADVGVHEFSYGIYPHLGDWRQGETVRRGYEFNQPLQVRVLELSNVGITGGESCRSFLGFSASNFVLMAVKRSHLDHQTWIIRGYECQGSRGVLEFENSLGVQVNYAVNLLEERVGVFDRKMQPWQVLGLAISGKTGSDEVT</sequence>
<dbReference type="InterPro" id="IPR041147">
    <property type="entry name" value="GH38_C"/>
</dbReference>
<dbReference type="InterPro" id="IPR000602">
    <property type="entry name" value="Glyco_hydro_38_N"/>
</dbReference>
<dbReference type="SUPFAM" id="SSF88713">
    <property type="entry name" value="Glycoside hydrolase/deacetylase"/>
    <property type="match status" value="1"/>
</dbReference>
<comment type="similarity">
    <text evidence="1">Belongs to the glycosyl hydrolase 38 family.</text>
</comment>
<gene>
    <name evidence="6" type="ORF">AAEJ74_10795</name>
</gene>
<dbReference type="Gene3D" id="1.20.1270.50">
    <property type="entry name" value="Glycoside hydrolase family 38, central domain"/>
    <property type="match status" value="1"/>
</dbReference>
<organism evidence="6 7">
    <name type="scientific">Limnospira fusiformis PMC 851.14</name>
    <dbReference type="NCBI Taxonomy" id="2219512"/>
    <lineage>
        <taxon>Bacteria</taxon>
        <taxon>Bacillati</taxon>
        <taxon>Cyanobacteriota</taxon>
        <taxon>Cyanophyceae</taxon>
        <taxon>Oscillatoriophycideae</taxon>
        <taxon>Oscillatoriales</taxon>
        <taxon>Sirenicapillariaceae</taxon>
        <taxon>Limnospira</taxon>
    </lineage>
</organism>
<dbReference type="SMART" id="SM00872">
    <property type="entry name" value="Alpha-mann_mid"/>
    <property type="match status" value="1"/>
</dbReference>
<name>A0ABU9ELX3_LIMFS</name>
<dbReference type="Gene3D" id="2.60.40.1180">
    <property type="entry name" value="Golgi alpha-mannosidase II"/>
    <property type="match status" value="1"/>
</dbReference>
<dbReference type="SUPFAM" id="SSF88688">
    <property type="entry name" value="Families 57/38 glycoside transferase middle domain"/>
    <property type="match status" value="1"/>
</dbReference>
<dbReference type="Pfam" id="PF07748">
    <property type="entry name" value="Glyco_hydro_38C"/>
    <property type="match status" value="1"/>
</dbReference>
<dbReference type="InterPro" id="IPR015341">
    <property type="entry name" value="Glyco_hydro_38_cen"/>
</dbReference>
<protein>
    <submittedName>
        <fullName evidence="6">Alpha-mannosidase</fullName>
    </submittedName>
</protein>
<dbReference type="SUPFAM" id="SSF74650">
    <property type="entry name" value="Galactose mutarotase-like"/>
    <property type="match status" value="1"/>
</dbReference>
<dbReference type="Gene3D" id="2.70.98.30">
    <property type="entry name" value="Golgi alpha-mannosidase II, domain 4"/>
    <property type="match status" value="1"/>
</dbReference>
<evidence type="ECO:0000256" key="4">
    <source>
        <dbReference type="ARBA" id="ARBA00023295"/>
    </source>
</evidence>
<evidence type="ECO:0000313" key="7">
    <source>
        <dbReference type="Proteomes" id="UP001387447"/>
    </source>
</evidence>
<evidence type="ECO:0000256" key="3">
    <source>
        <dbReference type="ARBA" id="ARBA00022801"/>
    </source>
</evidence>
<dbReference type="InterPro" id="IPR011013">
    <property type="entry name" value="Gal_mutarotase_sf_dom"/>
</dbReference>
<dbReference type="Gene3D" id="2.60.40.2220">
    <property type="match status" value="1"/>
</dbReference>
<proteinExistence type="inferred from homology"/>
<evidence type="ECO:0000259" key="5">
    <source>
        <dbReference type="SMART" id="SM00872"/>
    </source>
</evidence>